<dbReference type="InterPro" id="IPR050596">
    <property type="entry name" value="AspAT/PAT-like"/>
</dbReference>
<evidence type="ECO:0000259" key="8">
    <source>
        <dbReference type="Pfam" id="PF00155"/>
    </source>
</evidence>
<evidence type="ECO:0000256" key="5">
    <source>
        <dbReference type="ARBA" id="ARBA00022679"/>
    </source>
</evidence>
<evidence type="ECO:0000256" key="7">
    <source>
        <dbReference type="ARBA" id="ARBA00049185"/>
    </source>
</evidence>
<gene>
    <name evidence="9" type="ORF">HEQ75_12875</name>
</gene>
<dbReference type="PANTHER" id="PTHR46383:SF1">
    <property type="entry name" value="ASPARTATE AMINOTRANSFERASE"/>
    <property type="match status" value="1"/>
</dbReference>
<keyword evidence="5" id="KW-0808">Transferase</keyword>
<dbReference type="EMBL" id="JAAVNE010000018">
    <property type="protein sequence ID" value="NKC31753.1"/>
    <property type="molecule type" value="Genomic_DNA"/>
</dbReference>
<dbReference type="InterPro" id="IPR015421">
    <property type="entry name" value="PyrdxlP-dep_Trfase_major"/>
</dbReference>
<evidence type="ECO:0000256" key="4">
    <source>
        <dbReference type="ARBA" id="ARBA00022576"/>
    </source>
</evidence>
<dbReference type="RefSeq" id="WP_168031087.1">
    <property type="nucleotide sequence ID" value="NZ_JAAVNE010000018.1"/>
</dbReference>
<accession>A0ABX1E4N3</accession>
<evidence type="ECO:0000256" key="2">
    <source>
        <dbReference type="ARBA" id="ARBA00007441"/>
    </source>
</evidence>
<dbReference type="EC" id="2.6.1.1" evidence="3"/>
<keyword evidence="4 9" id="KW-0032">Aminotransferase</keyword>
<protein>
    <recommendedName>
        <fullName evidence="3">aspartate transaminase</fullName>
        <ecNumber evidence="3">2.6.1.1</ecNumber>
    </recommendedName>
</protein>
<dbReference type="NCBIfam" id="NF005732">
    <property type="entry name" value="PRK07550.1"/>
    <property type="match status" value="1"/>
</dbReference>
<dbReference type="Gene3D" id="3.40.640.10">
    <property type="entry name" value="Type I PLP-dependent aspartate aminotransferase-like (Major domain)"/>
    <property type="match status" value="1"/>
</dbReference>
<evidence type="ECO:0000256" key="6">
    <source>
        <dbReference type="ARBA" id="ARBA00022898"/>
    </source>
</evidence>
<keyword evidence="6" id="KW-0663">Pyridoxal phosphate</keyword>
<evidence type="ECO:0000256" key="3">
    <source>
        <dbReference type="ARBA" id="ARBA00012753"/>
    </source>
</evidence>
<proteinExistence type="inferred from homology"/>
<comment type="similarity">
    <text evidence="2">Belongs to the class-I pyridoxal-phosphate-dependent aminotransferase family.</text>
</comment>
<comment type="catalytic activity">
    <reaction evidence="7">
        <text>L-aspartate + 2-oxoglutarate = oxaloacetate + L-glutamate</text>
        <dbReference type="Rhea" id="RHEA:21824"/>
        <dbReference type="ChEBI" id="CHEBI:16452"/>
        <dbReference type="ChEBI" id="CHEBI:16810"/>
        <dbReference type="ChEBI" id="CHEBI:29985"/>
        <dbReference type="ChEBI" id="CHEBI:29991"/>
        <dbReference type="EC" id="2.6.1.1"/>
    </reaction>
</comment>
<dbReference type="InterPro" id="IPR004839">
    <property type="entry name" value="Aminotransferase_I/II_large"/>
</dbReference>
<organism evidence="9 10">
    <name type="scientific">Falsiroseomonas selenitidurans</name>
    <dbReference type="NCBI Taxonomy" id="2716335"/>
    <lineage>
        <taxon>Bacteria</taxon>
        <taxon>Pseudomonadati</taxon>
        <taxon>Pseudomonadota</taxon>
        <taxon>Alphaproteobacteria</taxon>
        <taxon>Acetobacterales</taxon>
        <taxon>Roseomonadaceae</taxon>
        <taxon>Falsiroseomonas</taxon>
    </lineage>
</organism>
<sequence>MTFSARLRATAAPPIPAARAWAARYAGAAGPALDLTQAVPGYPPPPELLARLAEAAGSTACAGYGPIDGDAALREALAGDIARFYGAPMAAEAIAITAGCNLAFAMAMAVLAGPGEAVLLPAPWYFNHQMALTMQGVRPVALPTHAARGFVPDPAEAAALLEADPTIRALVLVTPNNPTGAVYPPAVIHALHAACRARGVMLVLDETYRDFLTPTQSPPHALFADPGWGEGLVHLYSFSKAYCVPGHRVGAIAAGPGFREQLAKALDTWQICPARPAQAALAWAVPALADWRDGNRALMAERAALFRAGMAQLPGWRLDAIGTYFAYLRLPEAAPDALAAAEWLAAEQGLMTLPGPFFGPGQDRHLRLAFANAGPAVLAQVPGRLAALG</sequence>
<dbReference type="Pfam" id="PF00155">
    <property type="entry name" value="Aminotran_1_2"/>
    <property type="match status" value="1"/>
</dbReference>
<comment type="caution">
    <text evidence="9">The sequence shown here is derived from an EMBL/GenBank/DDBJ whole genome shotgun (WGS) entry which is preliminary data.</text>
</comment>
<reference evidence="9 10" key="1">
    <citation type="submission" date="2020-03" db="EMBL/GenBank/DDBJ databases">
        <title>Roseomonas selenitidurans sp. nov. isolated from urban soil.</title>
        <authorList>
            <person name="Liu H."/>
        </authorList>
    </citation>
    <scope>NUCLEOTIDE SEQUENCE [LARGE SCALE GENOMIC DNA]</scope>
    <source>
        <strain evidence="9 10">BU-1</strain>
    </source>
</reference>
<name>A0ABX1E4N3_9PROT</name>
<feature type="domain" description="Aminotransferase class I/classII large" evidence="8">
    <location>
        <begin position="34"/>
        <end position="379"/>
    </location>
</feature>
<evidence type="ECO:0000313" key="9">
    <source>
        <dbReference type="EMBL" id="NKC31753.1"/>
    </source>
</evidence>
<dbReference type="GO" id="GO:0008483">
    <property type="term" value="F:transaminase activity"/>
    <property type="evidence" value="ECO:0007669"/>
    <property type="project" value="UniProtKB-KW"/>
</dbReference>
<keyword evidence="10" id="KW-1185">Reference proteome</keyword>
<dbReference type="PANTHER" id="PTHR46383">
    <property type="entry name" value="ASPARTATE AMINOTRANSFERASE"/>
    <property type="match status" value="1"/>
</dbReference>
<dbReference type="SUPFAM" id="SSF53383">
    <property type="entry name" value="PLP-dependent transferases"/>
    <property type="match status" value="1"/>
</dbReference>
<dbReference type="Proteomes" id="UP000787635">
    <property type="component" value="Unassembled WGS sequence"/>
</dbReference>
<dbReference type="InterPro" id="IPR015424">
    <property type="entry name" value="PyrdxlP-dep_Trfase"/>
</dbReference>
<dbReference type="CDD" id="cd00609">
    <property type="entry name" value="AAT_like"/>
    <property type="match status" value="1"/>
</dbReference>
<comment type="cofactor">
    <cofactor evidence="1">
        <name>pyridoxal 5'-phosphate</name>
        <dbReference type="ChEBI" id="CHEBI:597326"/>
    </cofactor>
</comment>
<evidence type="ECO:0000313" key="10">
    <source>
        <dbReference type="Proteomes" id="UP000787635"/>
    </source>
</evidence>
<evidence type="ECO:0000256" key="1">
    <source>
        <dbReference type="ARBA" id="ARBA00001933"/>
    </source>
</evidence>